<reference evidence="3 4" key="1">
    <citation type="submission" date="2020-08" db="EMBL/GenBank/DDBJ databases">
        <title>Genomic Encyclopedia of Type Strains, Phase IV (KMG-IV): sequencing the most valuable type-strain genomes for metagenomic binning, comparative biology and taxonomic classification.</title>
        <authorList>
            <person name="Goeker M."/>
        </authorList>
    </citation>
    <scope>NUCLEOTIDE SEQUENCE [LARGE SCALE GENOMIC DNA]</scope>
    <source>
        <strain evidence="3 4">DSM 27471</strain>
    </source>
</reference>
<evidence type="ECO:0000313" key="3">
    <source>
        <dbReference type="EMBL" id="MBB3188508.1"/>
    </source>
</evidence>
<feature type="domain" description="Signal transduction histidine kinase internal region" evidence="2">
    <location>
        <begin position="172"/>
        <end position="251"/>
    </location>
</feature>
<comment type="caution">
    <text evidence="3">The sequence shown here is derived from an EMBL/GenBank/DDBJ whole genome shotgun (WGS) entry which is preliminary data.</text>
</comment>
<dbReference type="InterPro" id="IPR050640">
    <property type="entry name" value="Bact_2-comp_sensor_kinase"/>
</dbReference>
<sequence>MMKKKIDYRVALISSLIIALITSVNRIATLSYHDWYPVFFIFVLNFSASIACWGVVYLAEYILHRTFGRPKQPMTRLSKIIRYQIIKFIASSIIGLGILLTATGSMYSFFIHHDPFLFNANLAFDQYLTIAGIRFITLIIAIQMIKNMFDLLAERQRILVENEKLKLATLNAQFQSLKQQLNPHFLFNSLNTLKSMVKSNDVHAEAFVLRLSEIYRYILQNQHNDLVSIREELNILQAYIFMLKARFEDSLTVNITIDEAILDSCLLPPFTMQLLIENATKHNIVSQAKPLCINVYNIGSDRIVVKNSLQPKRNTETSTGVGLENIHKRCTYLCGRGIEITKTTGEFIVEIPLITKNENRYS</sequence>
<gene>
    <name evidence="3" type="ORF">FHX64_002706</name>
</gene>
<keyword evidence="1" id="KW-0472">Membrane</keyword>
<organism evidence="3 4">
    <name type="scientific">Microbacter margulisiae</name>
    <dbReference type="NCBI Taxonomy" id="1350067"/>
    <lineage>
        <taxon>Bacteria</taxon>
        <taxon>Pseudomonadati</taxon>
        <taxon>Bacteroidota</taxon>
        <taxon>Bacteroidia</taxon>
        <taxon>Bacteroidales</taxon>
        <taxon>Porphyromonadaceae</taxon>
        <taxon>Microbacter</taxon>
    </lineage>
</organism>
<dbReference type="RefSeq" id="WP_183414263.1">
    <property type="nucleotide sequence ID" value="NZ_JACHYB010000002.1"/>
</dbReference>
<keyword evidence="4" id="KW-1185">Reference proteome</keyword>
<dbReference type="Proteomes" id="UP000544222">
    <property type="component" value="Unassembled WGS sequence"/>
</dbReference>
<evidence type="ECO:0000256" key="1">
    <source>
        <dbReference type="SAM" id="Phobius"/>
    </source>
</evidence>
<accession>A0A7W5H2B7</accession>
<keyword evidence="1" id="KW-0812">Transmembrane</keyword>
<keyword evidence="3" id="KW-0808">Transferase</keyword>
<feature type="transmembrane region" description="Helical" evidence="1">
    <location>
        <begin position="36"/>
        <end position="63"/>
    </location>
</feature>
<dbReference type="EMBL" id="JACHYB010000002">
    <property type="protein sequence ID" value="MBB3188508.1"/>
    <property type="molecule type" value="Genomic_DNA"/>
</dbReference>
<name>A0A7W5H2B7_9PORP</name>
<keyword evidence="3" id="KW-0418">Kinase</keyword>
<feature type="transmembrane region" description="Helical" evidence="1">
    <location>
        <begin position="127"/>
        <end position="145"/>
    </location>
</feature>
<protein>
    <submittedName>
        <fullName evidence="3">Sensor histidine kinase YesM</fullName>
    </submittedName>
</protein>
<dbReference type="GO" id="GO:0000155">
    <property type="term" value="F:phosphorelay sensor kinase activity"/>
    <property type="evidence" value="ECO:0007669"/>
    <property type="project" value="InterPro"/>
</dbReference>
<evidence type="ECO:0000259" key="2">
    <source>
        <dbReference type="Pfam" id="PF06580"/>
    </source>
</evidence>
<keyword evidence="1" id="KW-1133">Transmembrane helix</keyword>
<proteinExistence type="predicted"/>
<dbReference type="PANTHER" id="PTHR34220:SF7">
    <property type="entry name" value="SENSOR HISTIDINE KINASE YPDA"/>
    <property type="match status" value="1"/>
</dbReference>
<dbReference type="AlphaFoldDB" id="A0A7W5H2B7"/>
<dbReference type="PANTHER" id="PTHR34220">
    <property type="entry name" value="SENSOR HISTIDINE KINASE YPDA"/>
    <property type="match status" value="1"/>
</dbReference>
<dbReference type="Pfam" id="PF06580">
    <property type="entry name" value="His_kinase"/>
    <property type="match status" value="1"/>
</dbReference>
<dbReference type="GO" id="GO:0016020">
    <property type="term" value="C:membrane"/>
    <property type="evidence" value="ECO:0007669"/>
    <property type="project" value="InterPro"/>
</dbReference>
<evidence type="ECO:0000313" key="4">
    <source>
        <dbReference type="Proteomes" id="UP000544222"/>
    </source>
</evidence>
<dbReference type="InterPro" id="IPR010559">
    <property type="entry name" value="Sig_transdc_His_kin_internal"/>
</dbReference>
<feature type="transmembrane region" description="Helical" evidence="1">
    <location>
        <begin position="84"/>
        <end position="107"/>
    </location>
</feature>